<sequence length="128" mass="14849">FFFLEKKKKKKGGGKESYTSFRQLDEALKVTNRRVNALDHVVIPRLQNTMYYISSELDEREREDLYRLKKVVAKKKALLIISEKARKERENREDYAPDTLGTINDAPVDLVQQLVGDADDEEDITGML</sequence>
<accession>X6P1K1</accession>
<gene>
    <name evidence="4" type="ORF">RFI_05178</name>
</gene>
<dbReference type="Proteomes" id="UP000023152">
    <property type="component" value="Unassembled WGS sequence"/>
</dbReference>
<keyword evidence="2" id="KW-0813">Transport</keyword>
<evidence type="ECO:0000313" key="5">
    <source>
        <dbReference type="Proteomes" id="UP000023152"/>
    </source>
</evidence>
<keyword evidence="5" id="KW-1185">Reference proteome</keyword>
<dbReference type="Pfam" id="PF01813">
    <property type="entry name" value="ATP-synt_D"/>
    <property type="match status" value="1"/>
</dbReference>
<reference evidence="4 5" key="1">
    <citation type="journal article" date="2013" name="Curr. Biol.">
        <title>The Genome of the Foraminiferan Reticulomyxa filosa.</title>
        <authorList>
            <person name="Glockner G."/>
            <person name="Hulsmann N."/>
            <person name="Schleicher M."/>
            <person name="Noegel A.A."/>
            <person name="Eichinger L."/>
            <person name="Gallinger C."/>
            <person name="Pawlowski J."/>
            <person name="Sierra R."/>
            <person name="Euteneuer U."/>
            <person name="Pillet L."/>
            <person name="Moustafa A."/>
            <person name="Platzer M."/>
            <person name="Groth M."/>
            <person name="Szafranski K."/>
            <person name="Schliwa M."/>
        </authorList>
    </citation>
    <scope>NUCLEOTIDE SEQUENCE [LARGE SCALE GENOMIC DNA]</scope>
</reference>
<comment type="similarity">
    <text evidence="1">Belongs to the V-ATPase D subunit family.</text>
</comment>
<evidence type="ECO:0000256" key="3">
    <source>
        <dbReference type="ARBA" id="ARBA00023065"/>
    </source>
</evidence>
<dbReference type="EMBL" id="ASPP01004591">
    <property type="protein sequence ID" value="ETO31939.1"/>
    <property type="molecule type" value="Genomic_DNA"/>
</dbReference>
<dbReference type="GO" id="GO:0046961">
    <property type="term" value="F:proton-transporting ATPase activity, rotational mechanism"/>
    <property type="evidence" value="ECO:0007669"/>
    <property type="project" value="InterPro"/>
</dbReference>
<protein>
    <submittedName>
        <fullName evidence="4">Uncharacterized protein</fullName>
    </submittedName>
</protein>
<name>X6P1K1_RETFI</name>
<organism evidence="4 5">
    <name type="scientific">Reticulomyxa filosa</name>
    <dbReference type="NCBI Taxonomy" id="46433"/>
    <lineage>
        <taxon>Eukaryota</taxon>
        <taxon>Sar</taxon>
        <taxon>Rhizaria</taxon>
        <taxon>Retaria</taxon>
        <taxon>Foraminifera</taxon>
        <taxon>Monothalamids</taxon>
        <taxon>Reticulomyxidae</taxon>
        <taxon>Reticulomyxa</taxon>
    </lineage>
</organism>
<keyword evidence="3" id="KW-0406">Ion transport</keyword>
<comment type="caution">
    <text evidence="4">The sequence shown here is derived from an EMBL/GenBank/DDBJ whole genome shotgun (WGS) entry which is preliminary data.</text>
</comment>
<dbReference type="PANTHER" id="PTHR11671">
    <property type="entry name" value="V-TYPE ATP SYNTHASE SUBUNIT D"/>
    <property type="match status" value="1"/>
</dbReference>
<dbReference type="Gene3D" id="1.10.287.3240">
    <property type="match status" value="1"/>
</dbReference>
<evidence type="ECO:0000256" key="1">
    <source>
        <dbReference type="ARBA" id="ARBA00005850"/>
    </source>
</evidence>
<dbReference type="AlphaFoldDB" id="X6P1K1"/>
<proteinExistence type="inferred from homology"/>
<evidence type="ECO:0000256" key="2">
    <source>
        <dbReference type="ARBA" id="ARBA00022448"/>
    </source>
</evidence>
<evidence type="ECO:0000313" key="4">
    <source>
        <dbReference type="EMBL" id="ETO31939.1"/>
    </source>
</evidence>
<dbReference type="InterPro" id="IPR002699">
    <property type="entry name" value="V_ATPase_D"/>
</dbReference>
<dbReference type="OrthoDB" id="7676488at2759"/>
<feature type="non-terminal residue" evidence="4">
    <location>
        <position position="1"/>
    </location>
</feature>